<evidence type="ECO:0000313" key="5">
    <source>
        <dbReference type="Proteomes" id="UP001152798"/>
    </source>
</evidence>
<organism evidence="4 5">
    <name type="scientific">Nezara viridula</name>
    <name type="common">Southern green stink bug</name>
    <name type="synonym">Cimex viridulus</name>
    <dbReference type="NCBI Taxonomy" id="85310"/>
    <lineage>
        <taxon>Eukaryota</taxon>
        <taxon>Metazoa</taxon>
        <taxon>Ecdysozoa</taxon>
        <taxon>Arthropoda</taxon>
        <taxon>Hexapoda</taxon>
        <taxon>Insecta</taxon>
        <taxon>Pterygota</taxon>
        <taxon>Neoptera</taxon>
        <taxon>Paraneoptera</taxon>
        <taxon>Hemiptera</taxon>
        <taxon>Heteroptera</taxon>
        <taxon>Panheteroptera</taxon>
        <taxon>Pentatomomorpha</taxon>
        <taxon>Pentatomoidea</taxon>
        <taxon>Pentatomidae</taxon>
        <taxon>Pentatominae</taxon>
        <taxon>Nezara</taxon>
    </lineage>
</organism>
<gene>
    <name evidence="4" type="ORF">NEZAVI_LOCUS10422</name>
</gene>
<dbReference type="Pfam" id="PF12796">
    <property type="entry name" value="Ank_2"/>
    <property type="match status" value="1"/>
</dbReference>
<dbReference type="InterPro" id="IPR002110">
    <property type="entry name" value="Ankyrin_rpt"/>
</dbReference>
<keyword evidence="1" id="KW-0677">Repeat</keyword>
<dbReference type="PANTHER" id="PTHR24171">
    <property type="entry name" value="ANKYRIN REPEAT DOMAIN-CONTAINING PROTEIN 39-RELATED"/>
    <property type="match status" value="1"/>
</dbReference>
<protein>
    <submittedName>
        <fullName evidence="4">Uncharacterized protein</fullName>
    </submittedName>
</protein>
<dbReference type="PROSITE" id="PS50088">
    <property type="entry name" value="ANK_REPEAT"/>
    <property type="match status" value="3"/>
</dbReference>
<accession>A0A9P0HGK9</accession>
<evidence type="ECO:0000256" key="3">
    <source>
        <dbReference type="PROSITE-ProRule" id="PRU00023"/>
    </source>
</evidence>
<dbReference type="InterPro" id="IPR036770">
    <property type="entry name" value="Ankyrin_rpt-contain_sf"/>
</dbReference>
<keyword evidence="5" id="KW-1185">Reference proteome</keyword>
<evidence type="ECO:0000313" key="4">
    <source>
        <dbReference type="EMBL" id="CAH1401387.1"/>
    </source>
</evidence>
<dbReference type="PRINTS" id="PR01415">
    <property type="entry name" value="ANKYRIN"/>
</dbReference>
<sequence>MEATIKFGVPSIGELRIAKMLFDFISSKLTNAMCQTICASVQNSYLANTELTSAQCILLAILHSLQTGDVPFCAILLQLPIIENLKSPFIYVWLRDEFIFDELQVVKALSLAAQLAHTGCLNIPEHILRLLATLTTKYHVFEHCRKSGDLDTINMLMELHTPISRGQQTEINEISATMSVMQSDSTHDIQNSGITTANDDTSVASSIEVSLDREVSTEKNAIGNEESTSIKQISEAAGGDIVFERNGLENGASSSSDELDTMVGGFVVIEGEGDEVSAVVEHGSHRSSEETTQEFVQNTRQQRRTVIQELRENMEKIGHLIPLIRTQPAVQVNLTPGDIAVIQNYVWSPGASHADLVMLATNKRDYMGNTLLHRAAEKGRWMDVRTLVKLRDMVDLRNDLCKTPAHLAAISGSVESLQILVDHGASLSATTEEGYTLLHEAAKHGQTEAVRWLLDRGADIEARDRQGQTALHTAVIWCRFETVDLLLNRGAHINLRNVYGQTPLALAALSRRRKIRTLLKSKGGIK</sequence>
<dbReference type="AlphaFoldDB" id="A0A9P0HGK9"/>
<feature type="repeat" description="ANK" evidence="3">
    <location>
        <begin position="466"/>
        <end position="498"/>
    </location>
</feature>
<feature type="repeat" description="ANK" evidence="3">
    <location>
        <begin position="433"/>
        <end position="465"/>
    </location>
</feature>
<dbReference type="SUPFAM" id="SSF48403">
    <property type="entry name" value="Ankyrin repeat"/>
    <property type="match status" value="1"/>
</dbReference>
<dbReference type="OrthoDB" id="6598858at2759"/>
<name>A0A9P0HGK9_NEZVI</name>
<evidence type="ECO:0000256" key="2">
    <source>
        <dbReference type="ARBA" id="ARBA00023043"/>
    </source>
</evidence>
<dbReference type="Gene3D" id="1.25.40.20">
    <property type="entry name" value="Ankyrin repeat-containing domain"/>
    <property type="match status" value="2"/>
</dbReference>
<keyword evidence="2 3" id="KW-0040">ANK repeat</keyword>
<dbReference type="SMART" id="SM00248">
    <property type="entry name" value="ANK"/>
    <property type="match status" value="5"/>
</dbReference>
<dbReference type="PROSITE" id="PS50297">
    <property type="entry name" value="ANK_REP_REGION"/>
    <property type="match status" value="3"/>
</dbReference>
<reference evidence="4" key="1">
    <citation type="submission" date="2022-01" db="EMBL/GenBank/DDBJ databases">
        <authorList>
            <person name="King R."/>
        </authorList>
    </citation>
    <scope>NUCLEOTIDE SEQUENCE</scope>
</reference>
<dbReference type="Proteomes" id="UP001152798">
    <property type="component" value="Chromosome 5"/>
</dbReference>
<proteinExistence type="predicted"/>
<feature type="repeat" description="ANK" evidence="3">
    <location>
        <begin position="400"/>
        <end position="432"/>
    </location>
</feature>
<dbReference type="Pfam" id="PF13637">
    <property type="entry name" value="Ank_4"/>
    <property type="match status" value="1"/>
</dbReference>
<dbReference type="EMBL" id="OV725081">
    <property type="protein sequence ID" value="CAH1401387.1"/>
    <property type="molecule type" value="Genomic_DNA"/>
</dbReference>
<evidence type="ECO:0000256" key="1">
    <source>
        <dbReference type="ARBA" id="ARBA00022737"/>
    </source>
</evidence>